<evidence type="ECO:0000313" key="2">
    <source>
        <dbReference type="Proteomes" id="UP000805193"/>
    </source>
</evidence>
<reference evidence="1 2" key="1">
    <citation type="journal article" date="2020" name="Cell">
        <title>Large-Scale Comparative Analyses of Tick Genomes Elucidate Their Genetic Diversity and Vector Capacities.</title>
        <authorList>
            <consortium name="Tick Genome and Microbiome Consortium (TIGMIC)"/>
            <person name="Jia N."/>
            <person name="Wang J."/>
            <person name="Shi W."/>
            <person name="Du L."/>
            <person name="Sun Y."/>
            <person name="Zhan W."/>
            <person name="Jiang J.F."/>
            <person name="Wang Q."/>
            <person name="Zhang B."/>
            <person name="Ji P."/>
            <person name="Bell-Sakyi L."/>
            <person name="Cui X.M."/>
            <person name="Yuan T.T."/>
            <person name="Jiang B.G."/>
            <person name="Yang W.F."/>
            <person name="Lam T.T."/>
            <person name="Chang Q.C."/>
            <person name="Ding S.J."/>
            <person name="Wang X.J."/>
            <person name="Zhu J.G."/>
            <person name="Ruan X.D."/>
            <person name="Zhao L."/>
            <person name="Wei J.T."/>
            <person name="Ye R.Z."/>
            <person name="Que T.C."/>
            <person name="Du C.H."/>
            <person name="Zhou Y.H."/>
            <person name="Cheng J.X."/>
            <person name="Dai P.F."/>
            <person name="Guo W.B."/>
            <person name="Han X.H."/>
            <person name="Huang E.J."/>
            <person name="Li L.F."/>
            <person name="Wei W."/>
            <person name="Gao Y.C."/>
            <person name="Liu J.Z."/>
            <person name="Shao H.Z."/>
            <person name="Wang X."/>
            <person name="Wang C.C."/>
            <person name="Yang T.C."/>
            <person name="Huo Q.B."/>
            <person name="Li W."/>
            <person name="Chen H.Y."/>
            <person name="Chen S.E."/>
            <person name="Zhou L.G."/>
            <person name="Ni X.B."/>
            <person name="Tian J.H."/>
            <person name="Sheng Y."/>
            <person name="Liu T."/>
            <person name="Pan Y.S."/>
            <person name="Xia L.Y."/>
            <person name="Li J."/>
            <person name="Zhao F."/>
            <person name="Cao W.C."/>
        </authorList>
    </citation>
    <scope>NUCLEOTIDE SEQUENCE [LARGE SCALE GENOMIC DNA]</scope>
    <source>
        <strain evidence="1">Iper-2018</strain>
    </source>
</reference>
<evidence type="ECO:0000313" key="1">
    <source>
        <dbReference type="EMBL" id="KAG0413859.1"/>
    </source>
</evidence>
<accession>A0AC60P376</accession>
<gene>
    <name evidence="1" type="ORF">HPB47_009001</name>
</gene>
<protein>
    <submittedName>
        <fullName evidence="1">Uncharacterized protein</fullName>
    </submittedName>
</protein>
<proteinExistence type="predicted"/>
<organism evidence="1 2">
    <name type="scientific">Ixodes persulcatus</name>
    <name type="common">Taiga tick</name>
    <dbReference type="NCBI Taxonomy" id="34615"/>
    <lineage>
        <taxon>Eukaryota</taxon>
        <taxon>Metazoa</taxon>
        <taxon>Ecdysozoa</taxon>
        <taxon>Arthropoda</taxon>
        <taxon>Chelicerata</taxon>
        <taxon>Arachnida</taxon>
        <taxon>Acari</taxon>
        <taxon>Parasitiformes</taxon>
        <taxon>Ixodida</taxon>
        <taxon>Ixodoidea</taxon>
        <taxon>Ixodidae</taxon>
        <taxon>Ixodinae</taxon>
        <taxon>Ixodes</taxon>
    </lineage>
</organism>
<comment type="caution">
    <text evidence="1">The sequence shown here is derived from an EMBL/GenBank/DDBJ whole genome shotgun (WGS) entry which is preliminary data.</text>
</comment>
<dbReference type="Proteomes" id="UP000805193">
    <property type="component" value="Unassembled WGS sequence"/>
</dbReference>
<sequence length="170" mass="19071">MVVPAVLAKQSHRIGVLLIAGFLLALTFLFFAGDDRPVVDLLRLDLRLLLFPAVAFLVLDLLVVALAPLVLERDDRRLLVRLVVLRFAGVAEALLLLRPRAREGDAMEAPSLTPLVDAESMRKDSVRPAWTFSLSHVWALQRSRLSIWGQSKSLCKNTWESRQSVSRHAR</sequence>
<keyword evidence="2" id="KW-1185">Reference proteome</keyword>
<name>A0AC60P376_IXOPE</name>
<dbReference type="EMBL" id="JABSTQ010011228">
    <property type="protein sequence ID" value="KAG0413859.1"/>
    <property type="molecule type" value="Genomic_DNA"/>
</dbReference>